<organism evidence="2 3">
    <name type="scientific">Phytophthora megakarya</name>
    <dbReference type="NCBI Taxonomy" id="4795"/>
    <lineage>
        <taxon>Eukaryota</taxon>
        <taxon>Sar</taxon>
        <taxon>Stramenopiles</taxon>
        <taxon>Oomycota</taxon>
        <taxon>Peronosporomycetes</taxon>
        <taxon>Peronosporales</taxon>
        <taxon>Peronosporaceae</taxon>
        <taxon>Phytophthora</taxon>
    </lineage>
</organism>
<dbReference type="PANTHER" id="PTHR24559">
    <property type="entry name" value="TRANSPOSON TY3-I GAG-POL POLYPROTEIN"/>
    <property type="match status" value="1"/>
</dbReference>
<feature type="domain" description="Reverse transcriptase" evidence="1">
    <location>
        <begin position="327"/>
        <end position="423"/>
    </location>
</feature>
<dbReference type="InterPro" id="IPR053134">
    <property type="entry name" value="RNA-dir_DNA_polymerase"/>
</dbReference>
<name>A0A225UT33_9STRA</name>
<dbReference type="CDD" id="cd01647">
    <property type="entry name" value="RT_LTR"/>
    <property type="match status" value="1"/>
</dbReference>
<dbReference type="Pfam" id="PF00078">
    <property type="entry name" value="RVT_1"/>
    <property type="match status" value="1"/>
</dbReference>
<dbReference type="STRING" id="4795.A0A225UT33"/>
<dbReference type="InterPro" id="IPR000477">
    <property type="entry name" value="RT_dom"/>
</dbReference>
<keyword evidence="3" id="KW-1185">Reference proteome</keyword>
<evidence type="ECO:0000313" key="2">
    <source>
        <dbReference type="EMBL" id="OWY96314.1"/>
    </source>
</evidence>
<reference evidence="3" key="1">
    <citation type="submission" date="2017-03" db="EMBL/GenBank/DDBJ databases">
        <title>Phytopthora megakarya and P. palmivora, two closely related causual agents of cacao black pod achieved similar genome size and gene model numbers by different mechanisms.</title>
        <authorList>
            <person name="Ali S."/>
            <person name="Shao J."/>
            <person name="Larry D.J."/>
            <person name="Kronmiller B."/>
            <person name="Shen D."/>
            <person name="Strem M.D."/>
            <person name="Melnick R.L."/>
            <person name="Guiltinan M.J."/>
            <person name="Tyler B.M."/>
            <person name="Meinhardt L.W."/>
            <person name="Bailey B.A."/>
        </authorList>
    </citation>
    <scope>NUCLEOTIDE SEQUENCE [LARGE SCALE GENOMIC DNA]</scope>
    <source>
        <strain evidence="3">zdho120</strain>
    </source>
</reference>
<dbReference type="PANTHER" id="PTHR24559:SF444">
    <property type="entry name" value="REVERSE TRANSCRIPTASE DOMAIN-CONTAINING PROTEIN"/>
    <property type="match status" value="1"/>
</dbReference>
<dbReference type="EMBL" id="NBNE01011805">
    <property type="protein sequence ID" value="OWY96314.1"/>
    <property type="molecule type" value="Genomic_DNA"/>
</dbReference>
<evidence type="ECO:0000313" key="3">
    <source>
        <dbReference type="Proteomes" id="UP000198211"/>
    </source>
</evidence>
<comment type="caution">
    <text evidence="2">The sequence shown here is derived from an EMBL/GenBank/DDBJ whole genome shotgun (WGS) entry which is preliminary data.</text>
</comment>
<dbReference type="InterPro" id="IPR043128">
    <property type="entry name" value="Rev_trsase/Diguanyl_cyclase"/>
</dbReference>
<dbReference type="SUPFAM" id="SSF56672">
    <property type="entry name" value="DNA/RNA polymerases"/>
    <property type="match status" value="1"/>
</dbReference>
<dbReference type="AlphaFoldDB" id="A0A225UT33"/>
<gene>
    <name evidence="2" type="ORF">PHMEG_00033446</name>
</gene>
<protein>
    <recommendedName>
        <fullName evidence="1">Reverse transcriptase domain-containing protein</fullName>
    </recommendedName>
</protein>
<dbReference type="Proteomes" id="UP000198211">
    <property type="component" value="Unassembled WGS sequence"/>
</dbReference>
<evidence type="ECO:0000259" key="1">
    <source>
        <dbReference type="Pfam" id="PF00078"/>
    </source>
</evidence>
<proteinExistence type="predicted"/>
<accession>A0A225UT33</accession>
<dbReference type="OrthoDB" id="1734174at2759"/>
<dbReference type="InterPro" id="IPR043502">
    <property type="entry name" value="DNA/RNA_pol_sf"/>
</dbReference>
<dbReference type="Gene3D" id="3.30.70.270">
    <property type="match status" value="1"/>
</dbReference>
<dbReference type="Gene3D" id="3.10.10.10">
    <property type="entry name" value="HIV Type 1 Reverse Transcriptase, subunit A, domain 1"/>
    <property type="match status" value="2"/>
</dbReference>
<sequence>MLLDCGATTTYVSKRWVAEHQVHTTKFSDKSIRVKLGDNQIVEAELEILPISIMVSGLGEAYKCVAVVYAIPDEFDCILSLRTCSRRSTGGVDVSKELRARLCVGDGRGRPVDRLRKVDRGAAPETDVTSAVQPVHDLRRKKIPSVACELLEDAPAGKGSAVYGDLKPSRREGTVVDEGVDSSTRRNDSVVEKMFTMGVVDEVGVQTKYITRKKLRKFLRIKTKSIDEPDFMLILSNETIKQVARSLEHHNAPFDLLAEYKYSALRPELPEGLLEKRDIEHRIHVKDPNLAMYRQQWQLSPEQQREIVKWAVDMIKKKLIRPSISPHAAPTFCYSDDAEKDILDAMSGAYRFSTMDLMSAYYQVRMREEDIQFTAFQAPNGLWEYLVLPMGVCNAPATMHRLTSKLFRGLQSTKSFYDDIYITRSHGALKTA</sequence>